<sequence length="206" mass="23144">MATAFADITFTPSVKAAQSLYGSREANSRFELADDPGIGLTEPEIEFIGERDSFYQATVSEFGWPYVQHRGGPEGFLKVLDAHTIGFADFRGNRQYLSIGNLNFNDRISMILMDYPNRRRLKLWGRVRIVHESEDPALVSQLAVPAYRARVERGIVIDVKAIEWNCPQHITPRYSKAELSYLINPLLEEIAALKAQLAASNDASKP</sequence>
<keyword evidence="3" id="KW-1185">Reference proteome</keyword>
<dbReference type="EMBL" id="CP014476">
    <property type="protein sequence ID" value="AMK77083.1"/>
    <property type="molecule type" value="Genomic_DNA"/>
</dbReference>
<dbReference type="OrthoDB" id="9796486at2"/>
<dbReference type="Pfam" id="PF01243">
    <property type="entry name" value="PNPOx_N"/>
    <property type="match status" value="1"/>
</dbReference>
<dbReference type="SUPFAM" id="SSF50475">
    <property type="entry name" value="FMN-binding split barrel"/>
    <property type="match status" value="1"/>
</dbReference>
<dbReference type="PANTHER" id="PTHR42815:SF2">
    <property type="entry name" value="FAD-BINDING, PUTATIVE (AFU_ORTHOLOGUE AFUA_6G07600)-RELATED"/>
    <property type="match status" value="1"/>
</dbReference>
<name>A0A126T4R7_9GAMM</name>
<accession>A0A126T4R7</accession>
<proteinExistence type="predicted"/>
<dbReference type="RefSeq" id="WP_036273851.1">
    <property type="nucleotide sequence ID" value="NZ_CP014476.1"/>
</dbReference>
<reference evidence="2 3" key="1">
    <citation type="journal article" date="2015" name="Environ. Microbiol.">
        <title>Methane oxidation coupled to nitrate reduction under hypoxia by the Gammaproteobacterium Methylomonas denitrificans, sp. nov. type strain FJG1.</title>
        <authorList>
            <person name="Kits K.D."/>
            <person name="Klotz M.G."/>
            <person name="Stein L.Y."/>
        </authorList>
    </citation>
    <scope>NUCLEOTIDE SEQUENCE [LARGE SCALE GENOMIC DNA]</scope>
    <source>
        <strain evidence="2 3">FJG1</strain>
    </source>
</reference>
<gene>
    <name evidence="2" type="ORF">JT25_011405</name>
</gene>
<protein>
    <submittedName>
        <fullName evidence="2">Pyridoxamine 5'-phosphate oxidase</fullName>
    </submittedName>
</protein>
<dbReference type="Gene3D" id="2.30.110.10">
    <property type="entry name" value="Electron Transport, Fmn-binding Protein, Chain A"/>
    <property type="match status" value="1"/>
</dbReference>
<dbReference type="PANTHER" id="PTHR42815">
    <property type="entry name" value="FAD-BINDING, PUTATIVE (AFU_ORTHOLOGUE AFUA_6G07600)-RELATED"/>
    <property type="match status" value="1"/>
</dbReference>
<dbReference type="InterPro" id="IPR012349">
    <property type="entry name" value="Split_barrel_FMN-bd"/>
</dbReference>
<dbReference type="Proteomes" id="UP000030512">
    <property type="component" value="Chromosome"/>
</dbReference>
<dbReference type="STRING" id="1538553.JT25_011405"/>
<organism evidence="2 3">
    <name type="scientific">Methylomonas denitrificans</name>
    <dbReference type="NCBI Taxonomy" id="1538553"/>
    <lineage>
        <taxon>Bacteria</taxon>
        <taxon>Pseudomonadati</taxon>
        <taxon>Pseudomonadota</taxon>
        <taxon>Gammaproteobacteria</taxon>
        <taxon>Methylococcales</taxon>
        <taxon>Methylococcaceae</taxon>
        <taxon>Methylomonas</taxon>
    </lineage>
</organism>
<dbReference type="InterPro" id="IPR011576">
    <property type="entry name" value="Pyridox_Oxase_N"/>
</dbReference>
<dbReference type="AlphaFoldDB" id="A0A126T4R7"/>
<evidence type="ECO:0000313" key="3">
    <source>
        <dbReference type="Proteomes" id="UP000030512"/>
    </source>
</evidence>
<evidence type="ECO:0000259" key="1">
    <source>
        <dbReference type="Pfam" id="PF01243"/>
    </source>
</evidence>
<evidence type="ECO:0000313" key="2">
    <source>
        <dbReference type="EMBL" id="AMK77083.1"/>
    </source>
</evidence>
<feature type="domain" description="Pyridoxamine 5'-phosphate oxidase N-terminal" evidence="1">
    <location>
        <begin position="46"/>
        <end position="151"/>
    </location>
</feature>
<dbReference type="KEGG" id="mdn:JT25_011405"/>